<accession>A0A1G8WRL3</accession>
<dbReference type="PROSITE" id="PS51257">
    <property type="entry name" value="PROKAR_LIPOPROTEIN"/>
    <property type="match status" value="1"/>
</dbReference>
<name>A0A1G8WRL3_9BACI</name>
<dbReference type="RefSeq" id="WP_093211531.1">
    <property type="nucleotide sequence ID" value="NZ_FNFL01000001.1"/>
</dbReference>
<organism evidence="1 2">
    <name type="scientific">Sediminibacillus albus</name>
    <dbReference type="NCBI Taxonomy" id="407036"/>
    <lineage>
        <taxon>Bacteria</taxon>
        <taxon>Bacillati</taxon>
        <taxon>Bacillota</taxon>
        <taxon>Bacilli</taxon>
        <taxon>Bacillales</taxon>
        <taxon>Bacillaceae</taxon>
        <taxon>Sediminibacillus</taxon>
    </lineage>
</organism>
<keyword evidence="2" id="KW-1185">Reference proteome</keyword>
<dbReference type="OrthoDB" id="2716638at2"/>
<evidence type="ECO:0000313" key="2">
    <source>
        <dbReference type="Proteomes" id="UP000198694"/>
    </source>
</evidence>
<dbReference type="EMBL" id="FNFL01000001">
    <property type="protein sequence ID" value="SDJ80831.1"/>
    <property type="molecule type" value="Genomic_DNA"/>
</dbReference>
<proteinExistence type="predicted"/>
<dbReference type="AlphaFoldDB" id="A0A1G8WRL3"/>
<evidence type="ECO:0000313" key="1">
    <source>
        <dbReference type="EMBL" id="SDJ80831.1"/>
    </source>
</evidence>
<gene>
    <name evidence="1" type="ORF">SAMN05216243_0952</name>
</gene>
<dbReference type="Proteomes" id="UP000198694">
    <property type="component" value="Unassembled WGS sequence"/>
</dbReference>
<evidence type="ECO:0008006" key="3">
    <source>
        <dbReference type="Google" id="ProtNLM"/>
    </source>
</evidence>
<reference evidence="1 2" key="1">
    <citation type="submission" date="2016-10" db="EMBL/GenBank/DDBJ databases">
        <authorList>
            <person name="de Groot N.N."/>
        </authorList>
    </citation>
    <scope>NUCLEOTIDE SEQUENCE [LARGE SCALE GENOMIC DNA]</scope>
    <source>
        <strain evidence="1 2">CGMCC 1.6502</strain>
    </source>
</reference>
<sequence>MKRTSFLIAAILIAFLLLSGCTKNLTREEGILAEVSVAEDSSYQATFEELNLGVMLDFYLKLPQADSTLVKLSAEGYQNGEKVHEKPLLTISYGLNQQESEEGHIGMGIINPSGDNTMLTLFAPGSSSQSDNIAKYIHQDTNLVSTWDDALGDTELSLKAGESAILGAYREAENEIGMHDLQDQQSVETMIESDEIVLLLKMKVEKQTEK</sequence>
<protein>
    <recommendedName>
        <fullName evidence="3">Lipoprotein</fullName>
    </recommendedName>
</protein>